<accession>A0A4D6LZY8</accession>
<sequence length="74" mass="8041">MARKQWGSGTGGTWQKGASRQAMATKSIVSWSTSTWQYELSRRVVVNEFAILRRLAPGGTCPPLGDLVVVSPGY</sequence>
<proteinExistence type="predicted"/>
<reference evidence="2 3" key="1">
    <citation type="submission" date="2019-04" db="EMBL/GenBank/DDBJ databases">
        <title>An improved genome assembly and genetic linkage map for asparagus bean, Vigna unguiculata ssp. sesquipedialis.</title>
        <authorList>
            <person name="Xia Q."/>
            <person name="Zhang R."/>
            <person name="Dong Y."/>
        </authorList>
    </citation>
    <scope>NUCLEOTIDE SEQUENCE [LARGE SCALE GENOMIC DNA]</scope>
    <source>
        <tissue evidence="2">Leaf</tissue>
    </source>
</reference>
<gene>
    <name evidence="2" type="ORF">DEO72_LG5g2288</name>
</gene>
<dbReference type="Proteomes" id="UP000501690">
    <property type="component" value="Linkage Group LG5"/>
</dbReference>
<organism evidence="2 3">
    <name type="scientific">Vigna unguiculata</name>
    <name type="common">Cowpea</name>
    <dbReference type="NCBI Taxonomy" id="3917"/>
    <lineage>
        <taxon>Eukaryota</taxon>
        <taxon>Viridiplantae</taxon>
        <taxon>Streptophyta</taxon>
        <taxon>Embryophyta</taxon>
        <taxon>Tracheophyta</taxon>
        <taxon>Spermatophyta</taxon>
        <taxon>Magnoliopsida</taxon>
        <taxon>eudicotyledons</taxon>
        <taxon>Gunneridae</taxon>
        <taxon>Pentapetalae</taxon>
        <taxon>rosids</taxon>
        <taxon>fabids</taxon>
        <taxon>Fabales</taxon>
        <taxon>Fabaceae</taxon>
        <taxon>Papilionoideae</taxon>
        <taxon>50 kb inversion clade</taxon>
        <taxon>NPAAA clade</taxon>
        <taxon>indigoferoid/millettioid clade</taxon>
        <taxon>Phaseoleae</taxon>
        <taxon>Vigna</taxon>
    </lineage>
</organism>
<evidence type="ECO:0000256" key="1">
    <source>
        <dbReference type="SAM" id="MobiDB-lite"/>
    </source>
</evidence>
<evidence type="ECO:0000313" key="3">
    <source>
        <dbReference type="Proteomes" id="UP000501690"/>
    </source>
</evidence>
<evidence type="ECO:0000313" key="2">
    <source>
        <dbReference type="EMBL" id="QCD94207.1"/>
    </source>
</evidence>
<name>A0A4D6LZY8_VIGUN</name>
<keyword evidence="3" id="KW-1185">Reference proteome</keyword>
<dbReference type="AlphaFoldDB" id="A0A4D6LZY8"/>
<feature type="region of interest" description="Disordered" evidence="1">
    <location>
        <begin position="1"/>
        <end position="22"/>
    </location>
</feature>
<protein>
    <submittedName>
        <fullName evidence="2">Uncharacterized protein</fullName>
    </submittedName>
</protein>
<dbReference type="EMBL" id="CP039349">
    <property type="protein sequence ID" value="QCD94207.1"/>
    <property type="molecule type" value="Genomic_DNA"/>
</dbReference>